<keyword evidence="2" id="KW-1185">Reference proteome</keyword>
<name>A0A0V1FZ99_TRIPS</name>
<dbReference type="Proteomes" id="UP000054995">
    <property type="component" value="Unassembled WGS sequence"/>
</dbReference>
<dbReference type="AlphaFoldDB" id="A0A0V1FZ99"/>
<accession>A0A0V1FZ99</accession>
<evidence type="ECO:0000313" key="2">
    <source>
        <dbReference type="Proteomes" id="UP000054995"/>
    </source>
</evidence>
<dbReference type="EMBL" id="JYDT01000014">
    <property type="protein sequence ID" value="KRY91368.1"/>
    <property type="molecule type" value="Genomic_DNA"/>
</dbReference>
<protein>
    <submittedName>
        <fullName evidence="1">Uncharacterized protein</fullName>
    </submittedName>
</protein>
<comment type="caution">
    <text evidence="1">The sequence shown here is derived from an EMBL/GenBank/DDBJ whole genome shotgun (WGS) entry which is preliminary data.</text>
</comment>
<reference evidence="1 2" key="1">
    <citation type="submission" date="2015-01" db="EMBL/GenBank/DDBJ databases">
        <title>Evolution of Trichinella species and genotypes.</title>
        <authorList>
            <person name="Korhonen P.K."/>
            <person name="Edoardo P."/>
            <person name="Giuseppe L.R."/>
            <person name="Gasser R.B."/>
        </authorList>
    </citation>
    <scope>NUCLEOTIDE SEQUENCE [LARGE SCALE GENOMIC DNA]</scope>
    <source>
        <strain evidence="1">ISS470</strain>
    </source>
</reference>
<sequence length="62" mass="7172">MYANSVITILGIVKKCLLLQSLFKIVITTHDYINIHRAVVTRAINKQKYLQRNDPLIFSIVE</sequence>
<proteinExistence type="predicted"/>
<gene>
    <name evidence="1" type="ORF">T4D_9683</name>
</gene>
<evidence type="ECO:0000313" key="1">
    <source>
        <dbReference type="EMBL" id="KRY91368.1"/>
    </source>
</evidence>
<organism evidence="1 2">
    <name type="scientific">Trichinella pseudospiralis</name>
    <name type="common">Parasitic roundworm</name>
    <dbReference type="NCBI Taxonomy" id="6337"/>
    <lineage>
        <taxon>Eukaryota</taxon>
        <taxon>Metazoa</taxon>
        <taxon>Ecdysozoa</taxon>
        <taxon>Nematoda</taxon>
        <taxon>Enoplea</taxon>
        <taxon>Dorylaimia</taxon>
        <taxon>Trichinellida</taxon>
        <taxon>Trichinellidae</taxon>
        <taxon>Trichinella</taxon>
    </lineage>
</organism>